<proteinExistence type="predicted"/>
<dbReference type="Proteomes" id="UP000815325">
    <property type="component" value="Unassembled WGS sequence"/>
</dbReference>
<reference evidence="2" key="1">
    <citation type="submission" date="2017-08" db="EMBL/GenBank/DDBJ databases">
        <authorList>
            <person name="Polle J.E."/>
            <person name="Barry K."/>
            <person name="Cushman J."/>
            <person name="Schmutz J."/>
            <person name="Tran D."/>
            <person name="Hathwaick L.T."/>
            <person name="Yim W.C."/>
            <person name="Jenkins J."/>
            <person name="Mckie-Krisberg Z.M."/>
            <person name="Prochnik S."/>
            <person name="Lindquist E."/>
            <person name="Dockter R.B."/>
            <person name="Adam C."/>
            <person name="Molina H."/>
            <person name="Bunkerborg J."/>
            <person name="Jin E."/>
            <person name="Buchheim M."/>
            <person name="Magnuson J."/>
        </authorList>
    </citation>
    <scope>NUCLEOTIDE SEQUENCE</scope>
    <source>
        <strain evidence="2">CCAP 19/18</strain>
    </source>
</reference>
<protein>
    <submittedName>
        <fullName evidence="2">Uncharacterized protein</fullName>
    </submittedName>
</protein>
<dbReference type="EMBL" id="MU069742">
    <property type="protein sequence ID" value="KAF5834695.1"/>
    <property type="molecule type" value="Genomic_DNA"/>
</dbReference>
<gene>
    <name evidence="2" type="ORF">DUNSADRAFT_8520</name>
</gene>
<keyword evidence="1" id="KW-0732">Signal</keyword>
<evidence type="ECO:0000313" key="2">
    <source>
        <dbReference type="EMBL" id="KAF5834695.1"/>
    </source>
</evidence>
<keyword evidence="3" id="KW-1185">Reference proteome</keyword>
<organism evidence="2 3">
    <name type="scientific">Dunaliella salina</name>
    <name type="common">Green alga</name>
    <name type="synonym">Protococcus salinus</name>
    <dbReference type="NCBI Taxonomy" id="3046"/>
    <lineage>
        <taxon>Eukaryota</taxon>
        <taxon>Viridiplantae</taxon>
        <taxon>Chlorophyta</taxon>
        <taxon>core chlorophytes</taxon>
        <taxon>Chlorophyceae</taxon>
        <taxon>CS clade</taxon>
        <taxon>Chlamydomonadales</taxon>
        <taxon>Dunaliellaceae</taxon>
        <taxon>Dunaliella</taxon>
    </lineage>
</organism>
<feature type="signal peptide" evidence="1">
    <location>
        <begin position="1"/>
        <end position="22"/>
    </location>
</feature>
<name>A0ABQ7GJA4_DUNSA</name>
<sequence length="220" mass="21833">MVQNSLLQLVTLCFADPGCAAGARVLGLASGVALVPSNTWDGPKLFAAAGDPSFCRSQVFTRRARVPGLAAGARVPGLAAGVALVPSGNAAVPTAVAAGDGLTSSLERLAVTVDKEGGLSPDGAAALFADGCTMPSLLVTLKPPADAASLARWLASPALMRALNLVSALLQHCEGRSEGIALQKAAVAVAAAAARVNPPACDAVVAVIECFHAAESGMAQ</sequence>
<evidence type="ECO:0000256" key="1">
    <source>
        <dbReference type="SAM" id="SignalP"/>
    </source>
</evidence>
<evidence type="ECO:0000313" key="3">
    <source>
        <dbReference type="Proteomes" id="UP000815325"/>
    </source>
</evidence>
<accession>A0ABQ7GJA4</accession>
<comment type="caution">
    <text evidence="2">The sequence shown here is derived from an EMBL/GenBank/DDBJ whole genome shotgun (WGS) entry which is preliminary data.</text>
</comment>
<feature type="chain" id="PRO_5046457883" evidence="1">
    <location>
        <begin position="23"/>
        <end position="220"/>
    </location>
</feature>